<organism evidence="1 2">
    <name type="scientific">Rhabditophanes sp. KR3021</name>
    <dbReference type="NCBI Taxonomy" id="114890"/>
    <lineage>
        <taxon>Eukaryota</taxon>
        <taxon>Metazoa</taxon>
        <taxon>Ecdysozoa</taxon>
        <taxon>Nematoda</taxon>
        <taxon>Chromadorea</taxon>
        <taxon>Rhabditida</taxon>
        <taxon>Tylenchina</taxon>
        <taxon>Panagrolaimomorpha</taxon>
        <taxon>Strongyloidoidea</taxon>
        <taxon>Alloionematidae</taxon>
        <taxon>Rhabditophanes</taxon>
    </lineage>
</organism>
<dbReference type="WBParaSite" id="RSKR_0001161300.1">
    <property type="protein sequence ID" value="RSKR_0001161300.1"/>
    <property type="gene ID" value="RSKR_0001161300"/>
</dbReference>
<evidence type="ECO:0000313" key="1">
    <source>
        <dbReference type="Proteomes" id="UP000095286"/>
    </source>
</evidence>
<accession>A0AC35UIE3</accession>
<reference evidence="2" key="1">
    <citation type="submission" date="2016-11" db="UniProtKB">
        <authorList>
            <consortium name="WormBaseParasite"/>
        </authorList>
    </citation>
    <scope>IDENTIFICATION</scope>
    <source>
        <strain evidence="2">KR3021</strain>
    </source>
</reference>
<sequence>MFGKTNKIKKMRPPFTLTPGDTHENIFEVNITLKQKSGKEFCVKSVYQDTMPQGSDMGTCICIHGCPGSLADFKYLTPLLTENGIRTISLNFPGFGLSSCKFKKLANNNEERVQFVDKMIEVLKLEKNLMFIGHSRGSECALKMGALHTKKTKAIILINPVGIKIHKGMKPTFFIWLGSFCLRLGGSLARWFIGPIIRVLYKSIGIKIDSNEVAANCLVTINNTDCAGQAKFVDQINETDILVLNAVSGRDHLIELPVSKHFGKCFKNNIELKLDNSANEEEDMSNLVNLKTEEGYQRFTTIFPEDGHYLQKYKAKFISNFIYSVLNSDKKQ</sequence>
<protein>
    <submittedName>
        <fullName evidence="2">Hydrolase_4 domain-containing protein</fullName>
    </submittedName>
</protein>
<proteinExistence type="predicted"/>
<evidence type="ECO:0000313" key="2">
    <source>
        <dbReference type="WBParaSite" id="RSKR_0001161300.1"/>
    </source>
</evidence>
<dbReference type="Proteomes" id="UP000095286">
    <property type="component" value="Unplaced"/>
</dbReference>
<name>A0AC35UIE3_9BILA</name>